<accession>A0AAI8GBZ7</accession>
<protein>
    <submittedName>
        <fullName evidence="1">Uncharacterized protein</fullName>
    </submittedName>
</protein>
<dbReference type="Proteomes" id="UP000304840">
    <property type="component" value="Chromosome"/>
</dbReference>
<organism evidence="1 2">
    <name type="scientific">Flavobacterium columnare</name>
    <dbReference type="NCBI Taxonomy" id="996"/>
    <lineage>
        <taxon>Bacteria</taxon>
        <taxon>Pseudomonadati</taxon>
        <taxon>Bacteroidota</taxon>
        <taxon>Flavobacteriia</taxon>
        <taxon>Flavobacteriales</taxon>
        <taxon>Flavobacteriaceae</taxon>
        <taxon>Flavobacterium</taxon>
    </lineage>
</organism>
<reference evidence="1 2" key="2">
    <citation type="submission" date="2019-05" db="EMBL/GenBank/DDBJ databases">
        <authorList>
            <person name="Ravantti J.J."/>
        </authorList>
    </citation>
    <scope>NUCLEOTIDE SEQUENCE [LARGE SCALE GENOMIC DNA]</scope>
    <source>
        <strain evidence="1 2">B185</strain>
    </source>
</reference>
<sequence>MRVIFLAYREWALKVFSTIQRHPKVSDVVLCESHSQLIKLNLESFDLIISCGWSEELGKEIVDRIEAIGVHCAELDRYSYGTPIQLQIIDGIQRTKHRIFNFTYDENSVRAHTHNTSFSHEVDLDLSGNMEDILEQMTATSKVLFNRYLDDYPNIKWTNWPTENIIRSKRVPSDSALSKHDLLKMNTEQMYNFFRSLSDPYPNGYIEDDFGKLYIKNVEYKKK</sequence>
<dbReference type="InterPro" id="IPR036477">
    <property type="entry name" value="Formyl_transf_N_sf"/>
</dbReference>
<dbReference type="Gene3D" id="3.40.50.12230">
    <property type="match status" value="1"/>
</dbReference>
<dbReference type="EMBL" id="CP010992">
    <property type="protein sequence ID" value="AMO21155.1"/>
    <property type="molecule type" value="Genomic_DNA"/>
</dbReference>
<dbReference type="AlphaFoldDB" id="A0AAI8GBZ7"/>
<gene>
    <name evidence="1" type="ORF">UN65_13180</name>
</gene>
<reference evidence="2" key="1">
    <citation type="submission" date="2016-03" db="EMBL/GenBank/DDBJ databases">
        <title>Flavobacterium columnare strain B185, complete genome.</title>
        <authorList>
            <person name="Sundberg L.-R."/>
            <person name="Papponen P."/>
            <person name="Laanto E."/>
        </authorList>
    </citation>
    <scope>NUCLEOTIDE SEQUENCE [LARGE SCALE GENOMIC DNA]</scope>
    <source>
        <strain evidence="2">B185</strain>
    </source>
</reference>
<evidence type="ECO:0000313" key="2">
    <source>
        <dbReference type="Proteomes" id="UP000304840"/>
    </source>
</evidence>
<evidence type="ECO:0000313" key="1">
    <source>
        <dbReference type="EMBL" id="AMO21155.1"/>
    </source>
</evidence>
<dbReference type="SUPFAM" id="SSF53328">
    <property type="entry name" value="Formyltransferase"/>
    <property type="match status" value="1"/>
</dbReference>
<proteinExistence type="predicted"/>
<name>A0AAI8GBZ7_9FLAO</name>
<dbReference type="RefSeq" id="WP_138425725.1">
    <property type="nucleotide sequence ID" value="NZ_CP010992.1"/>
</dbReference>